<evidence type="ECO:0000259" key="4">
    <source>
        <dbReference type="Pfam" id="PF05193"/>
    </source>
</evidence>
<dbReference type="InterPro" id="IPR050361">
    <property type="entry name" value="MPP/UQCRC_Complex"/>
</dbReference>
<dbReference type="InterPro" id="IPR011765">
    <property type="entry name" value="Pept_M16_N"/>
</dbReference>
<protein>
    <submittedName>
        <fullName evidence="5">Zinc protease</fullName>
        <ecNumber evidence="5">3.4.24.-</ecNumber>
    </submittedName>
</protein>
<feature type="chain" id="PRO_5031348147" evidence="2">
    <location>
        <begin position="21"/>
        <end position="451"/>
    </location>
</feature>
<dbReference type="EMBL" id="JACHHP010000006">
    <property type="protein sequence ID" value="MBB5209507.1"/>
    <property type="molecule type" value="Genomic_DNA"/>
</dbReference>
<dbReference type="GO" id="GO:0008233">
    <property type="term" value="F:peptidase activity"/>
    <property type="evidence" value="ECO:0007669"/>
    <property type="project" value="UniProtKB-KW"/>
</dbReference>
<comment type="similarity">
    <text evidence="1">Belongs to the peptidase M16 family.</text>
</comment>
<reference evidence="5 6" key="1">
    <citation type="submission" date="2020-08" db="EMBL/GenBank/DDBJ databases">
        <title>Genomic Encyclopedia of Type Strains, Phase IV (KMG-IV): sequencing the most valuable type-strain genomes for metagenomic binning, comparative biology and taxonomic classification.</title>
        <authorList>
            <person name="Goeker M."/>
        </authorList>
    </citation>
    <scope>NUCLEOTIDE SEQUENCE [LARGE SCALE GENOMIC DNA]</scope>
    <source>
        <strain evidence="5 6">DSM 24163</strain>
    </source>
</reference>
<dbReference type="Pfam" id="PF05193">
    <property type="entry name" value="Peptidase_M16_C"/>
    <property type="match status" value="1"/>
</dbReference>
<evidence type="ECO:0000256" key="2">
    <source>
        <dbReference type="SAM" id="SignalP"/>
    </source>
</evidence>
<dbReference type="AlphaFoldDB" id="A0A7W8DA04"/>
<dbReference type="PANTHER" id="PTHR11851:SF49">
    <property type="entry name" value="MITOCHONDRIAL-PROCESSING PEPTIDASE SUBUNIT ALPHA"/>
    <property type="match status" value="1"/>
</dbReference>
<evidence type="ECO:0000259" key="3">
    <source>
        <dbReference type="Pfam" id="PF00675"/>
    </source>
</evidence>
<keyword evidence="5" id="KW-0645">Protease</keyword>
<organism evidence="5 6">
    <name type="scientific">Chiayiivirga flava</name>
    <dbReference type="NCBI Taxonomy" id="659595"/>
    <lineage>
        <taxon>Bacteria</taxon>
        <taxon>Pseudomonadati</taxon>
        <taxon>Pseudomonadota</taxon>
        <taxon>Gammaproteobacteria</taxon>
        <taxon>Lysobacterales</taxon>
        <taxon>Lysobacteraceae</taxon>
        <taxon>Chiayiivirga</taxon>
    </lineage>
</organism>
<dbReference type="EC" id="3.4.24.-" evidence="5"/>
<dbReference type="GO" id="GO:0046872">
    <property type="term" value="F:metal ion binding"/>
    <property type="evidence" value="ECO:0007669"/>
    <property type="project" value="InterPro"/>
</dbReference>
<proteinExistence type="inferred from homology"/>
<evidence type="ECO:0000313" key="5">
    <source>
        <dbReference type="EMBL" id="MBB5209507.1"/>
    </source>
</evidence>
<dbReference type="Pfam" id="PF00675">
    <property type="entry name" value="Peptidase_M16"/>
    <property type="match status" value="1"/>
</dbReference>
<dbReference type="Proteomes" id="UP000521199">
    <property type="component" value="Unassembled WGS sequence"/>
</dbReference>
<comment type="caution">
    <text evidence="5">The sequence shown here is derived from an EMBL/GenBank/DDBJ whole genome shotgun (WGS) entry which is preliminary data.</text>
</comment>
<keyword evidence="6" id="KW-1185">Reference proteome</keyword>
<dbReference type="Gene3D" id="3.30.830.10">
    <property type="entry name" value="Metalloenzyme, LuxS/M16 peptidase-like"/>
    <property type="match status" value="2"/>
</dbReference>
<feature type="domain" description="Peptidase M16 N-terminal" evidence="3">
    <location>
        <begin position="49"/>
        <end position="186"/>
    </location>
</feature>
<dbReference type="SUPFAM" id="SSF63411">
    <property type="entry name" value="LuxS/MPP-like metallohydrolase"/>
    <property type="match status" value="2"/>
</dbReference>
<keyword evidence="2" id="KW-0732">Signal</keyword>
<evidence type="ECO:0000313" key="6">
    <source>
        <dbReference type="Proteomes" id="UP000521199"/>
    </source>
</evidence>
<evidence type="ECO:0000256" key="1">
    <source>
        <dbReference type="ARBA" id="ARBA00007261"/>
    </source>
</evidence>
<feature type="signal peptide" evidence="2">
    <location>
        <begin position="1"/>
        <end position="20"/>
    </location>
</feature>
<name>A0A7W8DA04_9GAMM</name>
<dbReference type="InterPro" id="IPR011249">
    <property type="entry name" value="Metalloenz_LuxS/M16"/>
</dbReference>
<dbReference type="InterPro" id="IPR007863">
    <property type="entry name" value="Peptidase_M16_C"/>
</dbReference>
<dbReference type="PANTHER" id="PTHR11851">
    <property type="entry name" value="METALLOPROTEASE"/>
    <property type="match status" value="1"/>
</dbReference>
<accession>A0A7W8DA04</accession>
<dbReference type="RefSeq" id="WP_183962039.1">
    <property type="nucleotide sequence ID" value="NZ_JACHHP010000006.1"/>
</dbReference>
<dbReference type="GO" id="GO:0006508">
    <property type="term" value="P:proteolysis"/>
    <property type="evidence" value="ECO:0007669"/>
    <property type="project" value="UniProtKB-KW"/>
</dbReference>
<feature type="domain" description="Peptidase M16 C-terminal" evidence="4">
    <location>
        <begin position="196"/>
        <end position="372"/>
    </location>
</feature>
<sequence length="451" mass="49262">MPLFRFAALALALTAVAAHAAPAAVPGADAIVTRTLDNGLKIVVWPDHDIPNVAVYTWYRAGGRNEYPGITGLAHYFEHMMFNGTSTRAPGEFDRTMENAGGSNNAYTSNDVTVYQDWFPKDALDIIFDLESDRMANLDFDPKVVESERGVVYSERRSSVDENNIGALVEQMQATAYIAHPYQFPVIGWPSDIERWTIDDLKTFYRTYYAPNNATMFVVGDVEPDTVFALAQKYFAKIPRQAPPKAVTTVEPEQRGERRVTLEKADAQTPVLALAYHVGNARHEDATATELLVSILADGDSSRLHQRIVEQEQAAIGIGSNVEQGFDPGLVFFYALLPPEGDVAKVEALFDEELARIVREGITPAELAKATKQHQAAFWRAIATISGKAQALGSHEIFHGDYNALFDAPTQVAGVTGAQIQAVAARVLRTSNRTVGVLKPVPGAADAADQE</sequence>
<keyword evidence="5" id="KW-0378">Hydrolase</keyword>
<gene>
    <name evidence="5" type="ORF">HNQ52_003076</name>
</gene>